<dbReference type="PIRSF" id="PIRSF015601">
    <property type="entry name" value="MTase_slr0722"/>
    <property type="match status" value="1"/>
</dbReference>
<reference evidence="15 16" key="1">
    <citation type="submission" date="2014-08" db="EMBL/GenBank/DDBJ databases">
        <authorList>
            <person name="Hassan Y.I."/>
            <person name="Lepp D."/>
            <person name="Zhou T."/>
        </authorList>
    </citation>
    <scope>NUCLEOTIDE SEQUENCE [LARGE SCALE GENOMIC DNA]</scope>
    <source>
        <strain evidence="15 16">IFO13584</strain>
    </source>
</reference>
<comment type="function">
    <text evidence="10 12">Specifically methylates the N3 position of the uracil ring of uridine 1498 (m3U1498) in 16S rRNA. Acts on the fully assembled 30S ribosomal subunit.</text>
</comment>
<evidence type="ECO:0000259" key="14">
    <source>
        <dbReference type="Pfam" id="PF20260"/>
    </source>
</evidence>
<evidence type="ECO:0000256" key="1">
    <source>
        <dbReference type="ARBA" id="ARBA00004496"/>
    </source>
</evidence>
<evidence type="ECO:0000313" key="16">
    <source>
        <dbReference type="Proteomes" id="UP000028981"/>
    </source>
</evidence>
<dbReference type="STRING" id="46914.JP75_13150"/>
<dbReference type="RefSeq" id="WP_035083528.1">
    <property type="nucleotide sequence ID" value="NZ_JQGC01000011.1"/>
</dbReference>
<dbReference type="SUPFAM" id="SSF88697">
    <property type="entry name" value="PUA domain-like"/>
    <property type="match status" value="1"/>
</dbReference>
<dbReference type="EMBL" id="JQGC01000011">
    <property type="protein sequence ID" value="KFL30683.1"/>
    <property type="molecule type" value="Genomic_DNA"/>
</dbReference>
<keyword evidence="9 12" id="KW-0949">S-adenosyl-L-methionine</keyword>
<evidence type="ECO:0000256" key="10">
    <source>
        <dbReference type="ARBA" id="ARBA00025699"/>
    </source>
</evidence>
<evidence type="ECO:0000256" key="2">
    <source>
        <dbReference type="ARBA" id="ARBA00005528"/>
    </source>
</evidence>
<evidence type="ECO:0000259" key="13">
    <source>
        <dbReference type="Pfam" id="PF04452"/>
    </source>
</evidence>
<keyword evidence="7 12" id="KW-0489">Methyltransferase</keyword>
<dbReference type="Pfam" id="PF20260">
    <property type="entry name" value="PUA_4"/>
    <property type="match status" value="1"/>
</dbReference>
<dbReference type="InterPro" id="IPR015947">
    <property type="entry name" value="PUA-like_sf"/>
</dbReference>
<evidence type="ECO:0000256" key="4">
    <source>
        <dbReference type="ARBA" id="ARBA00013673"/>
    </source>
</evidence>
<dbReference type="GO" id="GO:0005737">
    <property type="term" value="C:cytoplasm"/>
    <property type="evidence" value="ECO:0007669"/>
    <property type="project" value="UniProtKB-SubCell"/>
</dbReference>
<dbReference type="PANTHER" id="PTHR30027">
    <property type="entry name" value="RIBOSOMAL RNA SMALL SUBUNIT METHYLTRANSFERASE E"/>
    <property type="match status" value="1"/>
</dbReference>
<dbReference type="InterPro" id="IPR006700">
    <property type="entry name" value="RsmE"/>
</dbReference>
<feature type="domain" description="Ribosomal RNA small subunit methyltransferase E methyltransferase" evidence="13">
    <location>
        <begin position="81"/>
        <end position="242"/>
    </location>
</feature>
<dbReference type="InterPro" id="IPR046887">
    <property type="entry name" value="RsmE_PUA-like"/>
</dbReference>
<dbReference type="Proteomes" id="UP000028981">
    <property type="component" value="Unassembled WGS sequence"/>
</dbReference>
<comment type="catalytic activity">
    <reaction evidence="11 12">
        <text>uridine(1498) in 16S rRNA + S-adenosyl-L-methionine = N(3)-methyluridine(1498) in 16S rRNA + S-adenosyl-L-homocysteine + H(+)</text>
        <dbReference type="Rhea" id="RHEA:42920"/>
        <dbReference type="Rhea" id="RHEA-COMP:10283"/>
        <dbReference type="Rhea" id="RHEA-COMP:10284"/>
        <dbReference type="ChEBI" id="CHEBI:15378"/>
        <dbReference type="ChEBI" id="CHEBI:57856"/>
        <dbReference type="ChEBI" id="CHEBI:59789"/>
        <dbReference type="ChEBI" id="CHEBI:65315"/>
        <dbReference type="ChEBI" id="CHEBI:74502"/>
        <dbReference type="EC" id="2.1.1.193"/>
    </reaction>
</comment>
<name>A0A087M1D0_9HYPH</name>
<organism evidence="15 16">
    <name type="scientific">Devosia riboflavina</name>
    <dbReference type="NCBI Taxonomy" id="46914"/>
    <lineage>
        <taxon>Bacteria</taxon>
        <taxon>Pseudomonadati</taxon>
        <taxon>Pseudomonadota</taxon>
        <taxon>Alphaproteobacteria</taxon>
        <taxon>Hyphomicrobiales</taxon>
        <taxon>Devosiaceae</taxon>
        <taxon>Devosia</taxon>
    </lineage>
</organism>
<dbReference type="OrthoDB" id="9815641at2"/>
<keyword evidence="5 12" id="KW-0963">Cytoplasm</keyword>
<sequence length="249" mass="27088">MPRSHASLPRLFVDADLAKGGEVALNKDQSLYLAAVLRKSVGDEVVLFNGRDGAWLCRLTSDSKKSVTLAVAEEVAAQTEKSDLWYGFAPLKNDRLDYVIQKAVEMGAGTIQPVMTQYTQVHRLKTERLHANAIEAAEQCEVLSVPTIADEITLERLLSDWPNEHADRKLIFADEGEASSSPVEALSALKGQKIGLLIGPEGGFSDAEREKLRSLPFVVPISLGPRILRADTAAVAAMAVIQAIIGDWR</sequence>
<evidence type="ECO:0000256" key="3">
    <source>
        <dbReference type="ARBA" id="ARBA00012328"/>
    </source>
</evidence>
<dbReference type="InterPro" id="IPR029026">
    <property type="entry name" value="tRNA_m1G_MTases_N"/>
</dbReference>
<dbReference type="Pfam" id="PF04452">
    <property type="entry name" value="Methyltrans_RNA"/>
    <property type="match status" value="1"/>
</dbReference>
<comment type="subcellular location">
    <subcellularLocation>
        <location evidence="1 12">Cytoplasm</location>
    </subcellularLocation>
</comment>
<dbReference type="EC" id="2.1.1.193" evidence="3 12"/>
<comment type="similarity">
    <text evidence="2 12">Belongs to the RNA methyltransferase RsmE family.</text>
</comment>
<evidence type="ECO:0000313" key="15">
    <source>
        <dbReference type="EMBL" id="KFL30683.1"/>
    </source>
</evidence>
<gene>
    <name evidence="15" type="ORF">JP75_13150</name>
</gene>
<evidence type="ECO:0000256" key="11">
    <source>
        <dbReference type="ARBA" id="ARBA00047944"/>
    </source>
</evidence>
<protein>
    <recommendedName>
        <fullName evidence="4 12">Ribosomal RNA small subunit methyltransferase E</fullName>
        <ecNumber evidence="3 12">2.1.1.193</ecNumber>
    </recommendedName>
</protein>
<keyword evidence="16" id="KW-1185">Reference proteome</keyword>
<evidence type="ECO:0000256" key="7">
    <source>
        <dbReference type="ARBA" id="ARBA00022603"/>
    </source>
</evidence>
<dbReference type="Gene3D" id="3.40.1280.10">
    <property type="match status" value="1"/>
</dbReference>
<dbReference type="NCBIfam" id="TIGR00046">
    <property type="entry name" value="RsmE family RNA methyltransferase"/>
    <property type="match status" value="1"/>
</dbReference>
<dbReference type="InterPro" id="IPR046886">
    <property type="entry name" value="RsmE_MTase_dom"/>
</dbReference>
<evidence type="ECO:0000256" key="6">
    <source>
        <dbReference type="ARBA" id="ARBA00022552"/>
    </source>
</evidence>
<dbReference type="AlphaFoldDB" id="A0A087M1D0"/>
<evidence type="ECO:0000256" key="8">
    <source>
        <dbReference type="ARBA" id="ARBA00022679"/>
    </source>
</evidence>
<keyword evidence="6 12" id="KW-0698">rRNA processing</keyword>
<accession>A0A087M1D0</accession>
<evidence type="ECO:0000256" key="12">
    <source>
        <dbReference type="PIRNR" id="PIRNR015601"/>
    </source>
</evidence>
<dbReference type="SUPFAM" id="SSF75217">
    <property type="entry name" value="alpha/beta knot"/>
    <property type="match status" value="1"/>
</dbReference>
<dbReference type="NCBIfam" id="NF008696">
    <property type="entry name" value="PRK11713.3-5"/>
    <property type="match status" value="1"/>
</dbReference>
<feature type="domain" description="Ribosomal RNA small subunit methyltransferase E PUA-like" evidence="14">
    <location>
        <begin position="25"/>
        <end position="70"/>
    </location>
</feature>
<dbReference type="InterPro" id="IPR029028">
    <property type="entry name" value="Alpha/beta_knot_MTases"/>
</dbReference>
<dbReference type="Gene3D" id="2.40.240.20">
    <property type="entry name" value="Hypothetical PUA domain-like, domain 1"/>
    <property type="match status" value="1"/>
</dbReference>
<dbReference type="PANTHER" id="PTHR30027:SF3">
    <property type="entry name" value="16S RRNA (URACIL(1498)-N(3))-METHYLTRANSFERASE"/>
    <property type="match status" value="1"/>
</dbReference>
<dbReference type="CDD" id="cd18084">
    <property type="entry name" value="RsmE-like"/>
    <property type="match status" value="1"/>
</dbReference>
<proteinExistence type="inferred from homology"/>
<evidence type="ECO:0000256" key="9">
    <source>
        <dbReference type="ARBA" id="ARBA00022691"/>
    </source>
</evidence>
<evidence type="ECO:0000256" key="5">
    <source>
        <dbReference type="ARBA" id="ARBA00022490"/>
    </source>
</evidence>
<dbReference type="GO" id="GO:0070475">
    <property type="term" value="P:rRNA base methylation"/>
    <property type="evidence" value="ECO:0007669"/>
    <property type="project" value="TreeGrafter"/>
</dbReference>
<dbReference type="GO" id="GO:0070042">
    <property type="term" value="F:rRNA (uridine-N3-)-methyltransferase activity"/>
    <property type="evidence" value="ECO:0007669"/>
    <property type="project" value="TreeGrafter"/>
</dbReference>
<keyword evidence="8 12" id="KW-0808">Transferase</keyword>
<comment type="caution">
    <text evidence="15">The sequence shown here is derived from an EMBL/GenBank/DDBJ whole genome shotgun (WGS) entry which is preliminary data.</text>
</comment>